<dbReference type="STRING" id="100787.A0A0G4MS13"/>
<dbReference type="InterPro" id="IPR055555">
    <property type="entry name" value="PA-PLA1_DUF7131"/>
</dbReference>
<dbReference type="AlphaFoldDB" id="A0A0G4MS13"/>
<feature type="region of interest" description="Disordered" evidence="1">
    <location>
        <begin position="253"/>
        <end position="294"/>
    </location>
</feature>
<sequence>MAPGGADKRLEKSYLSSAVDSINPWAASSRSTTPTPKDVPVQQQLVKGTGSVAGDHSTTHLYGCSAKSYPSDCPPLKVLWFHAVDIPKRKAKYASSKPVDDSKPPQQPKKYVQFSSSDSRAIEAAYQTLLEKSERSSAKSGSRSSSPSPKKPENILREAHSDTATGASAGKLPKTTTNVPVNEDYLFDVNIEQRELSPVYWIGPVYDVRRGTWFYQEGSSLRPCEENLASQLEDGFLKIKPWLYPKPKVAQDDKKKETVSIPSTAVSGDASISSAKSDVSATSAQAPIPGPLGQPQSHRLFGTHMNSIATYQDSNTAWLSSDTMLSWVTSTMYERFSGGGYMSGVKLVRGWSDLAKNAEAKSTTDQRPAKQTSTETPVDLDEKEQRRLKRRSAPPSTGPGRRDTETGEIRNDQQFRETHLQRQLSSLMGDTGNAEEKEEAMRRQAEQEIQDDYTGLADETQGRDIEHLCLVTHGIGQLLGMKMESLNFVHDVNVMRKVMKTTYANSVDLRALNGELGDGFKNCRVQVLPVCWRHLLDFPKKREKKGERDLADASNEEDEYPSLDDITIEGVAFARSLISDLALDVLLYQSAYREQISEIVLQESNRIHKLFMKRNPGFKGKVHIMGHSLGSAIMFDILCRQKEATPASDKLANPLRFWPAKDNQDLPKKRHDLQFEFDVEDFYCLGSPVGLFQMLNGRTVAARHLADSLPSESPLNPDDVDDPFLSVRADSSAGERVSQVTGLPFSVSSPKVAQLYNIFHPSDPISYRLEPLISTSMSSLKPQVLPYTKKGIFGNVAPQGLTGIGAKVGQSVSGLWSSLSAGIASNLLNRSLGLTSDDVAKMNSASEQGRAANSSLQGEAASDVDAITNASKLGQKTNERKNQLASPAGDDARTSMSGNDPTLIDDELETLYSKFQEKFTQGVPDEGLAAEDRVGWDRKARKLRHEDMKIRALNRNGRVDYSIQESVLDFNPINTIASHMGYWADEDVNHFILSQLLSSKSRDSKKSGSR</sequence>
<keyword evidence="4" id="KW-1185">Reference proteome</keyword>
<dbReference type="PANTHER" id="PTHR23509">
    <property type="entry name" value="PA-PL1 PHOSPHOLIPASE FAMILY"/>
    <property type="match status" value="1"/>
</dbReference>
<evidence type="ECO:0000256" key="1">
    <source>
        <dbReference type="SAM" id="MobiDB-lite"/>
    </source>
</evidence>
<feature type="region of interest" description="Disordered" evidence="1">
    <location>
        <begin position="131"/>
        <end position="154"/>
    </location>
</feature>
<evidence type="ECO:0000259" key="2">
    <source>
        <dbReference type="PROSITE" id="PS51043"/>
    </source>
</evidence>
<proteinExistence type="predicted"/>
<dbReference type="InterPro" id="IPR004177">
    <property type="entry name" value="DDHD_dom"/>
</dbReference>
<evidence type="ECO:0000313" key="4">
    <source>
        <dbReference type="Proteomes" id="UP000044602"/>
    </source>
</evidence>
<evidence type="ECO:0000313" key="3">
    <source>
        <dbReference type="EMBL" id="CRK37043.1"/>
    </source>
</evidence>
<feature type="region of interest" description="Disordered" evidence="1">
    <location>
        <begin position="871"/>
        <end position="903"/>
    </location>
</feature>
<feature type="compositionally biased region" description="Basic and acidic residues" evidence="1">
    <location>
        <begin position="358"/>
        <end position="368"/>
    </location>
</feature>
<dbReference type="InterPro" id="IPR057826">
    <property type="entry name" value="WWE_C20G8.02"/>
</dbReference>
<feature type="region of interest" description="Disordered" evidence="1">
    <location>
        <begin position="358"/>
        <end position="416"/>
    </location>
</feature>
<reference evidence="4" key="1">
    <citation type="submission" date="2015-05" db="EMBL/GenBank/DDBJ databases">
        <authorList>
            <person name="Fogelqvist Johan"/>
        </authorList>
    </citation>
    <scope>NUCLEOTIDE SEQUENCE [LARGE SCALE GENOMIC DNA]</scope>
</reference>
<dbReference type="SUPFAM" id="SSF53474">
    <property type="entry name" value="alpha/beta-Hydrolases"/>
    <property type="match status" value="1"/>
</dbReference>
<feature type="compositionally biased region" description="Basic and acidic residues" evidence="1">
    <location>
        <begin position="400"/>
        <end position="416"/>
    </location>
</feature>
<dbReference type="GO" id="GO:0004620">
    <property type="term" value="F:phospholipase activity"/>
    <property type="evidence" value="ECO:0007669"/>
    <property type="project" value="TreeGrafter"/>
</dbReference>
<protein>
    <recommendedName>
        <fullName evidence="2">DDHD domain-containing protein</fullName>
    </recommendedName>
</protein>
<dbReference type="EMBL" id="CVQH01024527">
    <property type="protein sequence ID" value="CRK37043.1"/>
    <property type="molecule type" value="Genomic_DNA"/>
</dbReference>
<dbReference type="Proteomes" id="UP000044602">
    <property type="component" value="Unassembled WGS sequence"/>
</dbReference>
<dbReference type="InterPro" id="IPR029058">
    <property type="entry name" value="AB_hydrolase_fold"/>
</dbReference>
<accession>A0A0G4MS13</accession>
<dbReference type="InterPro" id="IPR058055">
    <property type="entry name" value="PA-PLA1"/>
</dbReference>
<gene>
    <name evidence="3" type="ORF">BN1708_007297</name>
</gene>
<dbReference type="PROSITE" id="PS51043">
    <property type="entry name" value="DDHD"/>
    <property type="match status" value="1"/>
</dbReference>
<feature type="compositionally biased region" description="Low complexity" evidence="1">
    <location>
        <begin position="138"/>
        <end position="148"/>
    </location>
</feature>
<feature type="domain" description="DDHD" evidence="2">
    <location>
        <begin position="675"/>
        <end position="998"/>
    </location>
</feature>
<dbReference type="PANTHER" id="PTHR23509:SF10">
    <property type="entry name" value="LD21067P"/>
    <property type="match status" value="1"/>
</dbReference>
<feature type="compositionally biased region" description="Polar residues" evidence="1">
    <location>
        <begin position="260"/>
        <end position="285"/>
    </location>
</feature>
<feature type="region of interest" description="Disordered" evidence="1">
    <location>
        <begin position="93"/>
        <end position="116"/>
    </location>
</feature>
<name>A0A0G4MS13_VERLO</name>
<dbReference type="Pfam" id="PF23465">
    <property type="entry name" value="DUF7131"/>
    <property type="match status" value="1"/>
</dbReference>
<dbReference type="GO" id="GO:0005737">
    <property type="term" value="C:cytoplasm"/>
    <property type="evidence" value="ECO:0007669"/>
    <property type="project" value="TreeGrafter"/>
</dbReference>
<dbReference type="Pfam" id="PF23463">
    <property type="entry name" value="WWE_2"/>
    <property type="match status" value="1"/>
</dbReference>
<dbReference type="GO" id="GO:0046872">
    <property type="term" value="F:metal ion binding"/>
    <property type="evidence" value="ECO:0007669"/>
    <property type="project" value="InterPro"/>
</dbReference>
<dbReference type="Pfam" id="PF02862">
    <property type="entry name" value="DDHD"/>
    <property type="match status" value="1"/>
</dbReference>
<dbReference type="SMART" id="SM01127">
    <property type="entry name" value="DDHD"/>
    <property type="match status" value="1"/>
</dbReference>
<organism evidence="3 4">
    <name type="scientific">Verticillium longisporum</name>
    <name type="common">Verticillium dahliae var. longisporum</name>
    <dbReference type="NCBI Taxonomy" id="100787"/>
    <lineage>
        <taxon>Eukaryota</taxon>
        <taxon>Fungi</taxon>
        <taxon>Dikarya</taxon>
        <taxon>Ascomycota</taxon>
        <taxon>Pezizomycotina</taxon>
        <taxon>Sordariomycetes</taxon>
        <taxon>Hypocreomycetidae</taxon>
        <taxon>Glomerellales</taxon>
        <taxon>Plectosphaerellaceae</taxon>
        <taxon>Verticillium</taxon>
    </lineage>
</organism>